<sequence length="197" mass="22684">METGSSINFYLNPALSLSIALGKQMEQIRLAQFNMVKQYNEVVSLALKSPYMEIIKNIQDMQNSLAKNLLYALNPFAISHNPITAVEIQEAEIVEENNSMFDLTIAVEGRFFYKNELIDTISTNSKQGRLLKMLLTSDDNYITDEEIIEKLDVSDYRSIGYLRRDLKEALKKFGLIINLYREKQRGYRLLEVSTLPN</sequence>
<name>A0A1F7X8Q7_9BACT</name>
<organism evidence="1 2">
    <name type="scientific">Candidatus Woesebacteria bacterium RBG_16_34_12</name>
    <dbReference type="NCBI Taxonomy" id="1802480"/>
    <lineage>
        <taxon>Bacteria</taxon>
        <taxon>Candidatus Woeseibacteriota</taxon>
    </lineage>
</organism>
<proteinExistence type="predicted"/>
<dbReference type="AlphaFoldDB" id="A0A1F7X8Q7"/>
<dbReference type="Proteomes" id="UP000177053">
    <property type="component" value="Unassembled WGS sequence"/>
</dbReference>
<dbReference type="InterPro" id="IPR036388">
    <property type="entry name" value="WH-like_DNA-bd_sf"/>
</dbReference>
<dbReference type="Gene3D" id="1.10.10.10">
    <property type="entry name" value="Winged helix-like DNA-binding domain superfamily/Winged helix DNA-binding domain"/>
    <property type="match status" value="1"/>
</dbReference>
<dbReference type="EMBL" id="MGFS01000025">
    <property type="protein sequence ID" value="OGM11149.1"/>
    <property type="molecule type" value="Genomic_DNA"/>
</dbReference>
<evidence type="ECO:0000313" key="2">
    <source>
        <dbReference type="Proteomes" id="UP000177053"/>
    </source>
</evidence>
<comment type="caution">
    <text evidence="1">The sequence shown here is derived from an EMBL/GenBank/DDBJ whole genome shotgun (WGS) entry which is preliminary data.</text>
</comment>
<protein>
    <submittedName>
        <fullName evidence="1">Uncharacterized protein</fullName>
    </submittedName>
</protein>
<evidence type="ECO:0000313" key="1">
    <source>
        <dbReference type="EMBL" id="OGM11149.1"/>
    </source>
</evidence>
<gene>
    <name evidence="1" type="ORF">A2Z22_01030</name>
</gene>
<reference evidence="1 2" key="1">
    <citation type="journal article" date="2016" name="Nat. Commun.">
        <title>Thousands of microbial genomes shed light on interconnected biogeochemical processes in an aquifer system.</title>
        <authorList>
            <person name="Anantharaman K."/>
            <person name="Brown C.T."/>
            <person name="Hug L.A."/>
            <person name="Sharon I."/>
            <person name="Castelle C.J."/>
            <person name="Probst A.J."/>
            <person name="Thomas B.C."/>
            <person name="Singh A."/>
            <person name="Wilkins M.J."/>
            <person name="Karaoz U."/>
            <person name="Brodie E.L."/>
            <person name="Williams K.H."/>
            <person name="Hubbard S.S."/>
            <person name="Banfield J.F."/>
        </authorList>
    </citation>
    <scope>NUCLEOTIDE SEQUENCE [LARGE SCALE GENOMIC DNA]</scope>
</reference>
<accession>A0A1F7X8Q7</accession>